<dbReference type="RefSeq" id="WP_061949641.1">
    <property type="nucleotide sequence ID" value="NZ_LTAO01000034.1"/>
</dbReference>
<feature type="transmembrane region" description="Helical" evidence="1">
    <location>
        <begin position="48"/>
        <end position="69"/>
    </location>
</feature>
<comment type="caution">
    <text evidence="2">The sequence shown here is derived from an EMBL/GenBank/DDBJ whole genome shotgun (WGS) entry which is preliminary data.</text>
</comment>
<feature type="transmembrane region" description="Helical" evidence="1">
    <location>
        <begin position="12"/>
        <end position="36"/>
    </location>
</feature>
<gene>
    <name evidence="2" type="ORF">AZF04_09975</name>
</gene>
<accession>A0A161P7Z1</accession>
<evidence type="ECO:0000313" key="2">
    <source>
        <dbReference type="EMBL" id="KYG28218.1"/>
    </source>
</evidence>
<keyword evidence="1" id="KW-1133">Transmembrane helix</keyword>
<name>A0A161P7Z1_9BACI</name>
<organism evidence="2 3">
    <name type="scientific">Alkalihalobacillus trypoxylicola</name>
    <dbReference type="NCBI Taxonomy" id="519424"/>
    <lineage>
        <taxon>Bacteria</taxon>
        <taxon>Bacillati</taxon>
        <taxon>Bacillota</taxon>
        <taxon>Bacilli</taxon>
        <taxon>Bacillales</taxon>
        <taxon>Bacillaceae</taxon>
        <taxon>Alkalihalobacillus</taxon>
    </lineage>
</organism>
<proteinExistence type="predicted"/>
<dbReference type="AlphaFoldDB" id="A0A161P7Z1"/>
<feature type="transmembrane region" description="Helical" evidence="1">
    <location>
        <begin position="81"/>
        <end position="102"/>
    </location>
</feature>
<keyword evidence="1" id="KW-0812">Transmembrane</keyword>
<keyword evidence="1" id="KW-0472">Membrane</keyword>
<dbReference type="EMBL" id="LTAO01000034">
    <property type="protein sequence ID" value="KYG28218.1"/>
    <property type="molecule type" value="Genomic_DNA"/>
</dbReference>
<dbReference type="Proteomes" id="UP000075806">
    <property type="component" value="Unassembled WGS sequence"/>
</dbReference>
<keyword evidence="3" id="KW-1185">Reference proteome</keyword>
<reference evidence="2" key="1">
    <citation type="submission" date="2016-02" db="EMBL/GenBank/DDBJ databases">
        <title>Genome sequence of Bacillus trypoxylicola KCTC 13244(T).</title>
        <authorList>
            <person name="Jeong H."/>
            <person name="Park S.-H."/>
            <person name="Choi S.-K."/>
        </authorList>
    </citation>
    <scope>NUCLEOTIDE SEQUENCE [LARGE SCALE GENOMIC DNA]</scope>
    <source>
        <strain evidence="2">KCTC 13244</strain>
    </source>
</reference>
<dbReference type="OrthoDB" id="2902278at2"/>
<protein>
    <submittedName>
        <fullName evidence="2">Uncharacterized protein</fullName>
    </submittedName>
</protein>
<evidence type="ECO:0000256" key="1">
    <source>
        <dbReference type="SAM" id="Phobius"/>
    </source>
</evidence>
<evidence type="ECO:0000313" key="3">
    <source>
        <dbReference type="Proteomes" id="UP000075806"/>
    </source>
</evidence>
<sequence>MYTYDSFEHLGTFILLRPVFITVLAAILIIFMSILIPKFRVKYNNVTPIVLASILGTILISQLLFYDSIIVDELGLNGDSVTFFLLIFTFVFAVLNPCLYLWMRSRN</sequence>